<keyword evidence="1" id="KW-1133">Transmembrane helix</keyword>
<organism evidence="2 3">
    <name type="scientific">Caerostris darwini</name>
    <dbReference type="NCBI Taxonomy" id="1538125"/>
    <lineage>
        <taxon>Eukaryota</taxon>
        <taxon>Metazoa</taxon>
        <taxon>Ecdysozoa</taxon>
        <taxon>Arthropoda</taxon>
        <taxon>Chelicerata</taxon>
        <taxon>Arachnida</taxon>
        <taxon>Araneae</taxon>
        <taxon>Araneomorphae</taxon>
        <taxon>Entelegynae</taxon>
        <taxon>Araneoidea</taxon>
        <taxon>Araneidae</taxon>
        <taxon>Caerostris</taxon>
    </lineage>
</organism>
<evidence type="ECO:0000256" key="1">
    <source>
        <dbReference type="SAM" id="Phobius"/>
    </source>
</evidence>
<reference evidence="2 3" key="1">
    <citation type="submission" date="2021-06" db="EMBL/GenBank/DDBJ databases">
        <title>Caerostris darwini draft genome.</title>
        <authorList>
            <person name="Kono N."/>
            <person name="Arakawa K."/>
        </authorList>
    </citation>
    <scope>NUCLEOTIDE SEQUENCE [LARGE SCALE GENOMIC DNA]</scope>
</reference>
<comment type="caution">
    <text evidence="2">The sequence shown here is derived from an EMBL/GenBank/DDBJ whole genome shotgun (WGS) entry which is preliminary data.</text>
</comment>
<name>A0AAV4PYD7_9ARAC</name>
<sequence length="105" mass="11868">MLPFLENRMGMRSFEWKNGTQREEDGRMTHSGEYSGLLLFATILPSLASQGENKGHCVVRREGMCSSTSCFEQILEMGMMTFRATLIGFGCVLVWFMQLNGITTE</sequence>
<evidence type="ECO:0000313" key="3">
    <source>
        <dbReference type="Proteomes" id="UP001054837"/>
    </source>
</evidence>
<feature type="transmembrane region" description="Helical" evidence="1">
    <location>
        <begin position="81"/>
        <end position="99"/>
    </location>
</feature>
<proteinExistence type="predicted"/>
<protein>
    <submittedName>
        <fullName evidence="2">Uncharacterized protein</fullName>
    </submittedName>
</protein>
<dbReference type="Proteomes" id="UP001054837">
    <property type="component" value="Unassembled WGS sequence"/>
</dbReference>
<keyword evidence="1" id="KW-0812">Transmembrane</keyword>
<gene>
    <name evidence="2" type="ORF">CDAR_256811</name>
</gene>
<accession>A0AAV4PYD7</accession>
<keyword evidence="3" id="KW-1185">Reference proteome</keyword>
<evidence type="ECO:0000313" key="2">
    <source>
        <dbReference type="EMBL" id="GIY01765.1"/>
    </source>
</evidence>
<dbReference type="AlphaFoldDB" id="A0AAV4PYD7"/>
<keyword evidence="1" id="KW-0472">Membrane</keyword>
<dbReference type="EMBL" id="BPLQ01003607">
    <property type="protein sequence ID" value="GIY01765.1"/>
    <property type="molecule type" value="Genomic_DNA"/>
</dbReference>